<dbReference type="Proteomes" id="UP000071859">
    <property type="component" value="Unassembled WGS sequence"/>
</dbReference>
<keyword evidence="4" id="KW-1185">Reference proteome</keyword>
<evidence type="ECO:0000313" key="4">
    <source>
        <dbReference type="Proteomes" id="UP000071859"/>
    </source>
</evidence>
<accession>A0A158B7D7</accession>
<feature type="transmembrane region" description="Helical" evidence="2">
    <location>
        <begin position="143"/>
        <end position="166"/>
    </location>
</feature>
<name>A0A158B7D7_9BURK</name>
<organism evidence="3 4">
    <name type="scientific">Caballeronia calidae</name>
    <dbReference type="NCBI Taxonomy" id="1777139"/>
    <lineage>
        <taxon>Bacteria</taxon>
        <taxon>Pseudomonadati</taxon>
        <taxon>Pseudomonadota</taxon>
        <taxon>Betaproteobacteria</taxon>
        <taxon>Burkholderiales</taxon>
        <taxon>Burkholderiaceae</taxon>
        <taxon>Caballeronia</taxon>
    </lineage>
</organism>
<comment type="caution">
    <text evidence="3">The sequence shown here is derived from an EMBL/GenBank/DDBJ whole genome shotgun (WGS) entry which is preliminary data.</text>
</comment>
<feature type="transmembrane region" description="Helical" evidence="2">
    <location>
        <begin position="187"/>
        <end position="208"/>
    </location>
</feature>
<keyword evidence="2" id="KW-0472">Membrane</keyword>
<feature type="transmembrane region" description="Helical" evidence="2">
    <location>
        <begin position="6"/>
        <end position="24"/>
    </location>
</feature>
<feature type="transmembrane region" description="Helical" evidence="2">
    <location>
        <begin position="263"/>
        <end position="282"/>
    </location>
</feature>
<gene>
    <name evidence="3" type="ORF">AWB78_02374</name>
</gene>
<evidence type="ECO:0000256" key="2">
    <source>
        <dbReference type="SAM" id="Phobius"/>
    </source>
</evidence>
<feature type="region of interest" description="Disordered" evidence="1">
    <location>
        <begin position="365"/>
        <end position="397"/>
    </location>
</feature>
<keyword evidence="2" id="KW-0812">Transmembrane</keyword>
<feature type="transmembrane region" description="Helical" evidence="2">
    <location>
        <begin position="63"/>
        <end position="87"/>
    </location>
</feature>
<sequence length="397" mass="42759">MAFALYVVSLIAIAVVSVLLALHLTTKAELLAREWEKPRSESILASDSLPEVGKAGFLKPSSWTSVVSSVLTIAVVLAYAGTVQWMLGPLEEARNDVLTHLPFCTPAQAKPRSAQAVPTCADEVAHITGRFAEGRARLAENQWLVLGFAFVAVMALLFVPHGAYWFHTKWFHNDRHVLTPKAFIHQTHLATITGLLFCSVLAFVVTHYGKSLQEAGNGVADIGSNVISPLTFDAEQYIKTLTTYGPMSQSKKVVDDIVHIRSALHIVSAQSFILLLILFEILKESFIKPILKEGVSEFRHTPEKKGENKNDDSSPRDKASCPLSTVANFASTGATGAAKPPIDAMVSENAAPVVDQGSLPPLASKLDFAATEGTPDNVENPLAPGRAKASQNGDTDK</sequence>
<dbReference type="EMBL" id="FCOX02000009">
    <property type="protein sequence ID" value="SAK65982.1"/>
    <property type="molecule type" value="Genomic_DNA"/>
</dbReference>
<reference evidence="3" key="1">
    <citation type="submission" date="2016-01" db="EMBL/GenBank/DDBJ databases">
        <authorList>
            <person name="Peeters C."/>
        </authorList>
    </citation>
    <scope>NUCLEOTIDE SEQUENCE</scope>
    <source>
        <strain evidence="3">LMG 29321</strain>
    </source>
</reference>
<dbReference type="RefSeq" id="WP_062604716.1">
    <property type="nucleotide sequence ID" value="NZ_FCOX02000009.1"/>
</dbReference>
<feature type="region of interest" description="Disordered" evidence="1">
    <location>
        <begin position="300"/>
        <end position="321"/>
    </location>
</feature>
<evidence type="ECO:0000313" key="3">
    <source>
        <dbReference type="EMBL" id="SAK65982.1"/>
    </source>
</evidence>
<protein>
    <submittedName>
        <fullName evidence="3">Uncharacterized protein</fullName>
    </submittedName>
</protein>
<feature type="compositionally biased region" description="Basic and acidic residues" evidence="1">
    <location>
        <begin position="300"/>
        <end position="319"/>
    </location>
</feature>
<evidence type="ECO:0000256" key="1">
    <source>
        <dbReference type="SAM" id="MobiDB-lite"/>
    </source>
</evidence>
<dbReference type="AlphaFoldDB" id="A0A158B7D7"/>
<proteinExistence type="predicted"/>
<keyword evidence="2" id="KW-1133">Transmembrane helix</keyword>